<name>A0A0F9JXP6_9ZZZZ</name>
<feature type="domain" description="Polymerase nucleotidyl transferase" evidence="1">
    <location>
        <begin position="37"/>
        <end position="122"/>
    </location>
</feature>
<dbReference type="InterPro" id="IPR002934">
    <property type="entry name" value="Polymerase_NTP_transf_dom"/>
</dbReference>
<reference evidence="2" key="1">
    <citation type="journal article" date="2015" name="Nature">
        <title>Complex archaea that bridge the gap between prokaryotes and eukaryotes.</title>
        <authorList>
            <person name="Spang A."/>
            <person name="Saw J.H."/>
            <person name="Jorgensen S.L."/>
            <person name="Zaremba-Niedzwiedzka K."/>
            <person name="Martijn J."/>
            <person name="Lind A.E."/>
            <person name="van Eijk R."/>
            <person name="Schleper C."/>
            <person name="Guy L."/>
            <person name="Ettema T.J."/>
        </authorList>
    </citation>
    <scope>NUCLEOTIDE SEQUENCE</scope>
</reference>
<dbReference type="AlphaFoldDB" id="A0A0F9JXP6"/>
<dbReference type="Pfam" id="PF01909">
    <property type="entry name" value="NTP_transf_2"/>
    <property type="match status" value="1"/>
</dbReference>
<evidence type="ECO:0000259" key="1">
    <source>
        <dbReference type="Pfam" id="PF01909"/>
    </source>
</evidence>
<sequence>MKLFEITSRYNDTLNPDLWDDEKLKAKVAEKLKLIAKEFIEFFEVIDLDVSDIVITGSNANYNWTELSDIDLHVIVNLKTVRKNCPDLTDDYFQAKKSLWNQNHEITIYDQPVELYVQDEKEPHHATGIYSLQNDEWNKKPTFSEPEINDTAVEEKTKQLKYEISRLIDDKAGDKIVTAMKDKISNYRKNGLKSGGEWSTGNLTFKELRNTGFLEKLYDYARSKLDDELSLS</sequence>
<gene>
    <name evidence="2" type="ORF">LCGC14_1473120</name>
</gene>
<dbReference type="SUPFAM" id="SSF81301">
    <property type="entry name" value="Nucleotidyltransferase"/>
    <property type="match status" value="1"/>
</dbReference>
<proteinExistence type="predicted"/>
<protein>
    <recommendedName>
        <fullName evidence="1">Polymerase nucleotidyl transferase domain-containing protein</fullName>
    </recommendedName>
</protein>
<organism evidence="2">
    <name type="scientific">marine sediment metagenome</name>
    <dbReference type="NCBI Taxonomy" id="412755"/>
    <lineage>
        <taxon>unclassified sequences</taxon>
        <taxon>metagenomes</taxon>
        <taxon>ecological metagenomes</taxon>
    </lineage>
</organism>
<dbReference type="EMBL" id="LAZR01010383">
    <property type="protein sequence ID" value="KKM67231.1"/>
    <property type="molecule type" value="Genomic_DNA"/>
</dbReference>
<dbReference type="InterPro" id="IPR043519">
    <property type="entry name" value="NT_sf"/>
</dbReference>
<accession>A0A0F9JXP6</accession>
<comment type="caution">
    <text evidence="2">The sequence shown here is derived from an EMBL/GenBank/DDBJ whole genome shotgun (WGS) entry which is preliminary data.</text>
</comment>
<evidence type="ECO:0000313" key="2">
    <source>
        <dbReference type="EMBL" id="KKM67231.1"/>
    </source>
</evidence>
<dbReference type="GO" id="GO:0016779">
    <property type="term" value="F:nucleotidyltransferase activity"/>
    <property type="evidence" value="ECO:0007669"/>
    <property type="project" value="InterPro"/>
</dbReference>
<dbReference type="Gene3D" id="3.30.460.10">
    <property type="entry name" value="Beta Polymerase, domain 2"/>
    <property type="match status" value="1"/>
</dbReference>